<comment type="caution">
    <text evidence="1">The sequence shown here is derived from an EMBL/GenBank/DDBJ whole genome shotgun (WGS) entry which is preliminary data.</text>
</comment>
<reference evidence="1" key="1">
    <citation type="journal article" date="2021" name="Environ. Microbiol.">
        <title>Gene family expansions and transcriptome signatures uncover fungal adaptations to wood decay.</title>
        <authorList>
            <person name="Hage H."/>
            <person name="Miyauchi S."/>
            <person name="Viragh M."/>
            <person name="Drula E."/>
            <person name="Min B."/>
            <person name="Chaduli D."/>
            <person name="Navarro D."/>
            <person name="Favel A."/>
            <person name="Norest M."/>
            <person name="Lesage-Meessen L."/>
            <person name="Balint B."/>
            <person name="Merenyi Z."/>
            <person name="de Eugenio L."/>
            <person name="Morin E."/>
            <person name="Martinez A.T."/>
            <person name="Baldrian P."/>
            <person name="Stursova M."/>
            <person name="Martinez M.J."/>
            <person name="Novotny C."/>
            <person name="Magnuson J.K."/>
            <person name="Spatafora J.W."/>
            <person name="Maurice S."/>
            <person name="Pangilinan J."/>
            <person name="Andreopoulos W."/>
            <person name="LaButti K."/>
            <person name="Hundley H."/>
            <person name="Na H."/>
            <person name="Kuo A."/>
            <person name="Barry K."/>
            <person name="Lipzen A."/>
            <person name="Henrissat B."/>
            <person name="Riley R."/>
            <person name="Ahrendt S."/>
            <person name="Nagy L.G."/>
            <person name="Grigoriev I.V."/>
            <person name="Martin F."/>
            <person name="Rosso M.N."/>
        </authorList>
    </citation>
    <scope>NUCLEOTIDE SEQUENCE</scope>
    <source>
        <strain evidence="1">CBS 384.51</strain>
    </source>
</reference>
<protein>
    <submittedName>
        <fullName evidence="1">Uncharacterized protein</fullName>
    </submittedName>
</protein>
<evidence type="ECO:0000313" key="1">
    <source>
        <dbReference type="EMBL" id="KAI0084631.1"/>
    </source>
</evidence>
<accession>A0ACB8TRK6</accession>
<evidence type="ECO:0000313" key="2">
    <source>
        <dbReference type="Proteomes" id="UP001055072"/>
    </source>
</evidence>
<organism evidence="1 2">
    <name type="scientific">Irpex rosettiformis</name>
    <dbReference type="NCBI Taxonomy" id="378272"/>
    <lineage>
        <taxon>Eukaryota</taxon>
        <taxon>Fungi</taxon>
        <taxon>Dikarya</taxon>
        <taxon>Basidiomycota</taxon>
        <taxon>Agaricomycotina</taxon>
        <taxon>Agaricomycetes</taxon>
        <taxon>Polyporales</taxon>
        <taxon>Irpicaceae</taxon>
        <taxon>Irpex</taxon>
    </lineage>
</organism>
<gene>
    <name evidence="1" type="ORF">BDY19DRAFT_522473</name>
</gene>
<dbReference type="Proteomes" id="UP001055072">
    <property type="component" value="Unassembled WGS sequence"/>
</dbReference>
<keyword evidence="2" id="KW-1185">Reference proteome</keyword>
<name>A0ACB8TRK6_9APHY</name>
<proteinExistence type="predicted"/>
<dbReference type="EMBL" id="MU274940">
    <property type="protein sequence ID" value="KAI0084631.1"/>
    <property type="molecule type" value="Genomic_DNA"/>
</dbReference>
<sequence>MTLNDRDNRPIRYVPQPNRTTRPFGRFFHPTRAVLVPSHNGADLRRLKSSRWSSRASRKSRYLQATVPFSRNVPVAPPPSTAEKERAQSPSGTPTKEHGLPGQITIENQRLKYPYSQLRPTLRWDVSFWVAVMFVLGSAAWICNGQLLYTPLSPTPSPTHANAAAWVAFVGGSLFEVGAYLGYVEALNAGHEEMFSELRRAVRDVEKDGPESESESLDDLVRKEKKDRNRKDSFRWTGTGSPRDIGYLAALIQLFAASIFWVSTLTGLPNVIPSLATAWPPSAITTIFYWTPQVIGGIGFIISSLLLTLEEQKTWWGIELRRIGWHVGFWNLIGAVGFTMCGALGYASTASTKANYQSVLSTFWASWAFMIGSVAQLWEVIWREPNDSSKKKPQDRSDNGKSQP</sequence>